<keyword evidence="1" id="KW-0732">Signal</keyword>
<name>A0ABU0HV64_9HYPH</name>
<feature type="chain" id="PRO_5045566448" evidence="1">
    <location>
        <begin position="18"/>
        <end position="51"/>
    </location>
</feature>
<organism evidence="2 3">
    <name type="scientific">Methylobacterium aerolatum</name>
    <dbReference type="NCBI Taxonomy" id="418708"/>
    <lineage>
        <taxon>Bacteria</taxon>
        <taxon>Pseudomonadati</taxon>
        <taxon>Pseudomonadota</taxon>
        <taxon>Alphaproteobacteria</taxon>
        <taxon>Hyphomicrobiales</taxon>
        <taxon>Methylobacteriaceae</taxon>
        <taxon>Methylobacterium</taxon>
    </lineage>
</organism>
<comment type="caution">
    <text evidence="2">The sequence shown here is derived from an EMBL/GenBank/DDBJ whole genome shotgun (WGS) entry which is preliminary data.</text>
</comment>
<gene>
    <name evidence="2" type="ORF">QO012_000712</name>
</gene>
<sequence length="51" mass="5476">MTRAVLLAALFAGLGLALRVANPPLPTDEAFRDVLRFYGAEVSNTRETSSP</sequence>
<dbReference type="EMBL" id="JAUSVP010000002">
    <property type="protein sequence ID" value="MDQ0446223.1"/>
    <property type="molecule type" value="Genomic_DNA"/>
</dbReference>
<feature type="signal peptide" evidence="1">
    <location>
        <begin position="1"/>
        <end position="17"/>
    </location>
</feature>
<evidence type="ECO:0000313" key="3">
    <source>
        <dbReference type="Proteomes" id="UP001231124"/>
    </source>
</evidence>
<accession>A0ABU0HV64</accession>
<protein>
    <submittedName>
        <fullName evidence="2">Cysteine synthase</fullName>
    </submittedName>
</protein>
<keyword evidence="3" id="KW-1185">Reference proteome</keyword>
<evidence type="ECO:0000313" key="2">
    <source>
        <dbReference type="EMBL" id="MDQ0446223.1"/>
    </source>
</evidence>
<proteinExistence type="predicted"/>
<evidence type="ECO:0000256" key="1">
    <source>
        <dbReference type="SAM" id="SignalP"/>
    </source>
</evidence>
<dbReference type="RefSeq" id="WP_238204190.1">
    <property type="nucleotide sequence ID" value="NZ_BPQE01000017.1"/>
</dbReference>
<dbReference type="Proteomes" id="UP001231124">
    <property type="component" value="Unassembled WGS sequence"/>
</dbReference>
<reference evidence="2 3" key="1">
    <citation type="submission" date="2023-07" db="EMBL/GenBank/DDBJ databases">
        <title>Genomic Encyclopedia of Type Strains, Phase IV (KMG-IV): sequencing the most valuable type-strain genomes for metagenomic binning, comparative biology and taxonomic classification.</title>
        <authorList>
            <person name="Goeker M."/>
        </authorList>
    </citation>
    <scope>NUCLEOTIDE SEQUENCE [LARGE SCALE GENOMIC DNA]</scope>
    <source>
        <strain evidence="2 3">DSM 19013</strain>
    </source>
</reference>